<proteinExistence type="predicted"/>
<protein>
    <submittedName>
        <fullName evidence="3">Fimbrial protein</fullName>
    </submittedName>
</protein>
<evidence type="ECO:0000313" key="3">
    <source>
        <dbReference type="EMBL" id="MDQ9557598.1"/>
    </source>
</evidence>
<accession>A0ABD5BN81</accession>
<evidence type="ECO:0000313" key="4">
    <source>
        <dbReference type="Proteomes" id="UP001234811"/>
    </source>
</evidence>
<dbReference type="AlphaFoldDB" id="A0ABD5BN81"/>
<dbReference type="SUPFAM" id="SSF49401">
    <property type="entry name" value="Bacterial adhesins"/>
    <property type="match status" value="1"/>
</dbReference>
<dbReference type="Pfam" id="PF00419">
    <property type="entry name" value="Fimbrial"/>
    <property type="match status" value="1"/>
</dbReference>
<reference evidence="3 4" key="1">
    <citation type="submission" date="2023-07" db="EMBL/GenBank/DDBJ databases">
        <title>Pathogens genome sequencing project 196.</title>
        <authorList>
            <person name="Cao X."/>
        </authorList>
    </citation>
    <scope>NUCLEOTIDE SEQUENCE [LARGE SCALE GENOMIC DNA]</scope>
    <source>
        <strain evidence="3 4">SM41</strain>
    </source>
</reference>
<dbReference type="Gene3D" id="2.60.40.1090">
    <property type="entry name" value="Fimbrial-type adhesion domain"/>
    <property type="match status" value="1"/>
</dbReference>
<evidence type="ECO:0000259" key="2">
    <source>
        <dbReference type="Pfam" id="PF00419"/>
    </source>
</evidence>
<name>A0ABD5BN81_SERMA</name>
<comment type="caution">
    <text evidence="3">The sequence shown here is derived from an EMBL/GenBank/DDBJ whole genome shotgun (WGS) entry which is preliminary data.</text>
</comment>
<dbReference type="Proteomes" id="UP001234811">
    <property type="component" value="Unassembled WGS sequence"/>
</dbReference>
<dbReference type="InterPro" id="IPR036937">
    <property type="entry name" value="Adhesion_dom_fimbrial_sf"/>
</dbReference>
<evidence type="ECO:0000256" key="1">
    <source>
        <dbReference type="SAM" id="SignalP"/>
    </source>
</evidence>
<feature type="chain" id="PRO_5044743373" evidence="1">
    <location>
        <begin position="33"/>
        <end position="171"/>
    </location>
</feature>
<feature type="signal peptide" evidence="1">
    <location>
        <begin position="1"/>
        <end position="32"/>
    </location>
</feature>
<dbReference type="RefSeq" id="WP_060422748.1">
    <property type="nucleotide sequence ID" value="NZ_CBDHWN010000168.1"/>
</dbReference>
<feature type="domain" description="Fimbrial-type adhesion" evidence="2">
    <location>
        <begin position="40"/>
        <end position="170"/>
    </location>
</feature>
<organism evidence="3 4">
    <name type="scientific">Serratia marcescens</name>
    <dbReference type="NCBI Taxonomy" id="615"/>
    <lineage>
        <taxon>Bacteria</taxon>
        <taxon>Pseudomonadati</taxon>
        <taxon>Pseudomonadota</taxon>
        <taxon>Gammaproteobacteria</taxon>
        <taxon>Enterobacterales</taxon>
        <taxon>Yersiniaceae</taxon>
        <taxon>Serratia</taxon>
    </lineage>
</organism>
<dbReference type="EMBL" id="JAVIPQ010000324">
    <property type="protein sequence ID" value="MDQ9557598.1"/>
    <property type="molecule type" value="Genomic_DNA"/>
</dbReference>
<dbReference type="InterPro" id="IPR008966">
    <property type="entry name" value="Adhesion_dom_sf"/>
</dbReference>
<gene>
    <name evidence="3" type="ORF">RF091_19065</name>
</gene>
<keyword evidence="1" id="KW-0732">Signal</keyword>
<sequence length="171" mass="17788">MCATRQSLPKRTGCNGKWALLAVALASIPAAGLTATAPIVISGSINARPQCVVNDNQTIRVAFGNDLITTKVNGVNYLRTIDYTLECKNAGQSVMKMKVMGATAAFNNSAIQTSKANLAISLRANGNPLPIGSWLAFTYPNKPVLQAVPVSGGTLATGGFSAAATLMVEYL</sequence>
<dbReference type="InterPro" id="IPR000259">
    <property type="entry name" value="Adhesion_dom_fimbrial"/>
</dbReference>